<feature type="compositionally biased region" description="Low complexity" evidence="1">
    <location>
        <begin position="95"/>
        <end position="105"/>
    </location>
</feature>
<feature type="compositionally biased region" description="Polar residues" evidence="1">
    <location>
        <begin position="827"/>
        <end position="851"/>
    </location>
</feature>
<name>A0A9N8DA12_9STRA</name>
<feature type="compositionally biased region" description="Low complexity" evidence="1">
    <location>
        <begin position="941"/>
        <end position="975"/>
    </location>
</feature>
<reference evidence="3" key="1">
    <citation type="submission" date="2020-06" db="EMBL/GenBank/DDBJ databases">
        <authorList>
            <consortium name="Plant Systems Biology data submission"/>
        </authorList>
    </citation>
    <scope>NUCLEOTIDE SEQUENCE</scope>
    <source>
        <strain evidence="3">D6</strain>
    </source>
</reference>
<keyword evidence="2" id="KW-0472">Membrane</keyword>
<organism evidence="3 4">
    <name type="scientific">Seminavis robusta</name>
    <dbReference type="NCBI Taxonomy" id="568900"/>
    <lineage>
        <taxon>Eukaryota</taxon>
        <taxon>Sar</taxon>
        <taxon>Stramenopiles</taxon>
        <taxon>Ochrophyta</taxon>
        <taxon>Bacillariophyta</taxon>
        <taxon>Bacillariophyceae</taxon>
        <taxon>Bacillariophycidae</taxon>
        <taxon>Naviculales</taxon>
        <taxon>Naviculaceae</taxon>
        <taxon>Seminavis</taxon>
    </lineage>
</organism>
<feature type="compositionally biased region" description="Polar residues" evidence="1">
    <location>
        <begin position="1041"/>
        <end position="1050"/>
    </location>
</feature>
<feature type="transmembrane region" description="Helical" evidence="2">
    <location>
        <begin position="54"/>
        <end position="77"/>
    </location>
</feature>
<feature type="compositionally biased region" description="Basic and acidic residues" evidence="1">
    <location>
        <begin position="106"/>
        <end position="118"/>
    </location>
</feature>
<feature type="compositionally biased region" description="Polar residues" evidence="1">
    <location>
        <begin position="809"/>
        <end position="820"/>
    </location>
</feature>
<evidence type="ECO:0000313" key="4">
    <source>
        <dbReference type="Proteomes" id="UP001153069"/>
    </source>
</evidence>
<feature type="compositionally biased region" description="Polar residues" evidence="1">
    <location>
        <begin position="858"/>
        <end position="867"/>
    </location>
</feature>
<keyword evidence="2" id="KW-0812">Transmembrane</keyword>
<dbReference type="AlphaFoldDB" id="A0A9N8DA12"/>
<proteinExistence type="predicted"/>
<feature type="compositionally biased region" description="Low complexity" evidence="1">
    <location>
        <begin position="607"/>
        <end position="620"/>
    </location>
</feature>
<feature type="region of interest" description="Disordered" evidence="1">
    <location>
        <begin position="607"/>
        <end position="743"/>
    </location>
</feature>
<dbReference type="Proteomes" id="UP001153069">
    <property type="component" value="Unassembled WGS sequence"/>
</dbReference>
<feature type="transmembrane region" description="Helical" evidence="2">
    <location>
        <begin position="323"/>
        <end position="349"/>
    </location>
</feature>
<dbReference type="EMBL" id="CAICTM010000030">
    <property type="protein sequence ID" value="CAB9498006.1"/>
    <property type="molecule type" value="Genomic_DNA"/>
</dbReference>
<gene>
    <name evidence="3" type="ORF">SEMRO_30_G019490.1</name>
</gene>
<feature type="compositionally biased region" description="Polar residues" evidence="1">
    <location>
        <begin position="776"/>
        <end position="795"/>
    </location>
</feature>
<feature type="region of interest" description="Disordered" evidence="1">
    <location>
        <begin position="776"/>
        <end position="877"/>
    </location>
</feature>
<feature type="region of interest" description="Disordered" evidence="1">
    <location>
        <begin position="929"/>
        <end position="1050"/>
    </location>
</feature>
<accession>A0A9N8DA12</accession>
<sequence length="1050" mass="113785">MSSNQEDEPTQYLAPRILELVKGATYFPRGRYSTNFAHLVSQDPQVQEDYKDGLVALSCFLGGFFVIWGLVLIFLMIKGKSVGCASGRAFGSIGSGQQSTGSQKQPQDESHSSVHSEEEPPTANEYAKDAEGGEELETESFSSSLCSSDAASRFDSFDTSASFNDGSIDANHRFESPRATRTRIAFLVFACIVLACVPLALAFAFAPMKETTKSVAGQVEVIEDVLVQVRAALKTISTASESTNAILSQTNTNHSTFCPNLNNSQFDQTLAEHLQRLSYLIGEHFDYLDGRITGNTTELHESLDTVEDAILVIDGSNHQVEGIVWLVPGLLLAVSIVSALATFGVILAWKQDSGVRLQRCMSYGVLPTLAALCIMCVILAIATTVATAASSDFCLQGSSSGSPDFTVPEMLVAHGDFANSTKHQFFVAYTAGCTGPEPTRALENLERASQDTVDEIWTRISAVDSYGRSQVAEACGGSGLDEIMSAARNIAKLLTKVRRALDSASDSLACDRISPMYEATIHTSMCTNFAAATAWGSITFFILGTAIMVLISLRASWRVNIDEDRIYHHESEVAENMIVDEHEEYLRYISRYKHEWQEYNGFGSAGTSMSMKKSTSFSASEGGEDDLCSNYSESGSVSHTTDFTGRSEQDDATSIDSGDISFPSLNVLPTDDSSASAEQPLVPMPPPLQTTKRAGMTMSNSERLQQIPSILRRTDEEKSEDSDTNPGALSEMSEEESTDFSSIGRAARAGPSSALYWRHHWGLGAEVAMSSVSDSLVVSPNSNGEIDSFDLSKTPSPRRKTFLDVSGANLLNSTPGSDQSPPKPSEETNGSRFLSRTRTDLLNSTPGSDQSPPKPSEETNGSRFLSRTRTDPLPAASSLSLLSRTISANPMSRTFSDTQRVSLQSHFHTTSTASGISSLRVDTTSMSLHTHPRVHTPPRVSLLTPPRPISSTPRTPKTNDSSTSSGQQSDSRLSLTNSTTPVSVKFEEQENDFSSPNHSHVQQQVVHFSKTGPKVSERPKTPIRNTQKLQPLVQKFDPKSGASSEDYQTI</sequence>
<evidence type="ECO:0000313" key="3">
    <source>
        <dbReference type="EMBL" id="CAB9498006.1"/>
    </source>
</evidence>
<comment type="caution">
    <text evidence="3">The sequence shown here is derived from an EMBL/GenBank/DDBJ whole genome shotgun (WGS) entry which is preliminary data.</text>
</comment>
<dbReference type="OrthoDB" id="46897at2759"/>
<feature type="region of interest" description="Disordered" evidence="1">
    <location>
        <begin position="95"/>
        <end position="133"/>
    </location>
</feature>
<feature type="compositionally biased region" description="Polar residues" evidence="1">
    <location>
        <begin position="992"/>
        <end position="1006"/>
    </location>
</feature>
<feature type="transmembrane region" description="Helical" evidence="2">
    <location>
        <begin position="184"/>
        <end position="206"/>
    </location>
</feature>
<evidence type="ECO:0000256" key="1">
    <source>
        <dbReference type="SAM" id="MobiDB-lite"/>
    </source>
</evidence>
<keyword evidence="2" id="KW-1133">Transmembrane helix</keyword>
<feature type="transmembrane region" description="Helical" evidence="2">
    <location>
        <begin position="361"/>
        <end position="382"/>
    </location>
</feature>
<feature type="compositionally biased region" description="Polar residues" evidence="1">
    <location>
        <begin position="689"/>
        <end position="708"/>
    </location>
</feature>
<evidence type="ECO:0000256" key="2">
    <source>
        <dbReference type="SAM" id="Phobius"/>
    </source>
</evidence>
<protein>
    <submittedName>
        <fullName evidence="3">Uncharacterized protein</fullName>
    </submittedName>
</protein>
<feature type="compositionally biased region" description="Polar residues" evidence="1">
    <location>
        <begin position="629"/>
        <end position="656"/>
    </location>
</feature>
<keyword evidence="4" id="KW-1185">Reference proteome</keyword>